<comment type="caution">
    <text evidence="1">The sequence shown here is derived from an EMBL/GenBank/DDBJ whole genome shotgun (WGS) entry which is preliminary data.</text>
</comment>
<protein>
    <submittedName>
        <fullName evidence="1">Uncharacterized protein</fullName>
    </submittedName>
</protein>
<dbReference type="EMBL" id="NBTY01000127">
    <property type="protein sequence ID" value="OTP71347.1"/>
    <property type="molecule type" value="Genomic_DNA"/>
</dbReference>
<sequence length="45" mass="5504">MSIRLLKGNDMIGFSSFFFHDMDERTVMREADKKLRRLEARRRRS</sequence>
<reference evidence="1 2" key="1">
    <citation type="submission" date="2017-03" db="EMBL/GenBank/DDBJ databases">
        <title>Genome analysis of strain PAMC 26510.</title>
        <authorList>
            <person name="Oh H.-M."/>
            <person name="Yang J.-A."/>
        </authorList>
    </citation>
    <scope>NUCLEOTIDE SEQUENCE [LARGE SCALE GENOMIC DNA]</scope>
    <source>
        <strain evidence="1 2">PAMC 26510</strain>
    </source>
</reference>
<gene>
    <name evidence="1" type="ORF">PAMC26510_23345</name>
</gene>
<evidence type="ECO:0000313" key="2">
    <source>
        <dbReference type="Proteomes" id="UP000194546"/>
    </source>
</evidence>
<accession>A0A242MJ64</accession>
<proteinExistence type="predicted"/>
<evidence type="ECO:0000313" key="1">
    <source>
        <dbReference type="EMBL" id="OTP71347.1"/>
    </source>
</evidence>
<dbReference type="AlphaFoldDB" id="A0A242MJ64"/>
<organism evidence="1 2">
    <name type="scientific">Caballeronia sordidicola</name>
    <name type="common">Burkholderia sordidicola</name>
    <dbReference type="NCBI Taxonomy" id="196367"/>
    <lineage>
        <taxon>Bacteria</taxon>
        <taxon>Pseudomonadati</taxon>
        <taxon>Pseudomonadota</taxon>
        <taxon>Betaproteobacteria</taxon>
        <taxon>Burkholderiales</taxon>
        <taxon>Burkholderiaceae</taxon>
        <taxon>Caballeronia</taxon>
    </lineage>
</organism>
<name>A0A242MJ64_CABSO</name>
<dbReference type="Proteomes" id="UP000194546">
    <property type="component" value="Unassembled WGS sequence"/>
</dbReference>